<proteinExistence type="predicted"/>
<reference evidence="1 2" key="1">
    <citation type="submission" date="2015-09" db="EMBL/GenBank/DDBJ databases">
        <authorList>
            <person name="Jackson K.R."/>
            <person name="Lunt B.L."/>
            <person name="Fisher J.N.B."/>
            <person name="Gardner A.V."/>
            <person name="Bailey M.E."/>
            <person name="Deus L.M."/>
            <person name="Earl A.S."/>
            <person name="Gibby P.D."/>
            <person name="Hartmann K.A."/>
            <person name="Liu J.E."/>
            <person name="Manci A.M."/>
            <person name="Nielsen D.A."/>
            <person name="Solomon M.B."/>
            <person name="Breakwell D.P."/>
            <person name="Burnett S.H."/>
            <person name="Grose J.H."/>
        </authorList>
    </citation>
    <scope>NUCLEOTIDE SEQUENCE [LARGE SCALE GENOMIC DNA]</scope>
    <source>
        <strain evidence="1 2">16</strain>
    </source>
</reference>
<sequence>MFRPLDTRVVLLGIIALAIATFDAPRASDPGTHAKAVAGGKVAVETGWVAAQTCWTFDGATEGAPAGLVEPDATLPVTMRVKRSGDLCGQALTPVKARFEVADRPGTHAVMIYVVAGEKLMATQRTAIRR</sequence>
<evidence type="ECO:0000313" key="1">
    <source>
        <dbReference type="EMBL" id="KPL54906.1"/>
    </source>
</evidence>
<gene>
    <name evidence="1" type="ORF">ABB55_24005</name>
</gene>
<dbReference type="Proteomes" id="UP000048984">
    <property type="component" value="Unassembled WGS sequence"/>
</dbReference>
<dbReference type="EMBL" id="LJYW01000001">
    <property type="protein sequence ID" value="KPL54906.1"/>
    <property type="molecule type" value="Genomic_DNA"/>
</dbReference>
<evidence type="ECO:0000313" key="2">
    <source>
        <dbReference type="Proteomes" id="UP000048984"/>
    </source>
</evidence>
<reference evidence="1 2" key="2">
    <citation type="submission" date="2015-10" db="EMBL/GenBank/DDBJ databases">
        <title>Draft Genome Sequence of Prosthecomicrobium hirschii ATCC 27832.</title>
        <authorList>
            <person name="Daniel J."/>
            <person name="Givan S.A."/>
            <person name="Brun Y.V."/>
            <person name="Brown P.J."/>
        </authorList>
    </citation>
    <scope>NUCLEOTIDE SEQUENCE [LARGE SCALE GENOMIC DNA]</scope>
    <source>
        <strain evidence="1 2">16</strain>
    </source>
</reference>
<keyword evidence="2" id="KW-1185">Reference proteome</keyword>
<organism evidence="1 2">
    <name type="scientific">Prosthecodimorpha hirschii</name>
    <dbReference type="NCBI Taxonomy" id="665126"/>
    <lineage>
        <taxon>Bacteria</taxon>
        <taxon>Pseudomonadati</taxon>
        <taxon>Pseudomonadota</taxon>
        <taxon>Alphaproteobacteria</taxon>
        <taxon>Hyphomicrobiales</taxon>
        <taxon>Ancalomicrobiaceae</taxon>
        <taxon>Prosthecodimorpha</taxon>
    </lineage>
</organism>
<protein>
    <submittedName>
        <fullName evidence="1">Uncharacterized protein</fullName>
    </submittedName>
</protein>
<accession>A0A0P6VQ41</accession>
<comment type="caution">
    <text evidence="1">The sequence shown here is derived from an EMBL/GenBank/DDBJ whole genome shotgun (WGS) entry which is preliminary data.</text>
</comment>
<dbReference type="AlphaFoldDB" id="A0A0P6VQ41"/>
<dbReference type="RefSeq" id="WP_054361072.1">
    <property type="nucleotide sequence ID" value="NZ_LJYW01000001.1"/>
</dbReference>
<name>A0A0P6VQ41_9HYPH</name>